<feature type="transmembrane region" description="Helical" evidence="6">
    <location>
        <begin position="296"/>
        <end position="329"/>
    </location>
</feature>
<name>L9XS49_NATGS</name>
<sequence>MDSPVNLSRGYLVALFVVFAYLSWQLIDPFLQYVLAAVLVAFLLSPIQRRLEQSLSKTIVALALVALALVGFIVPFALVAFVVADDAANILQEVEPEALRLTEIEDAIDEELGVTVDITEAIVDSAEQIGTIMLEQTTAWLEVLTHTLIGIGLALFLLFYLLKDGDVLLDWVRQTTPLPDDVQDDLYDELEEVTWAVLAGHVLIAVVEGVIAGLGLFATGIPNAAFWTFVMVIFSLIPLIGAFIVWGPAVAYLFATGEPVLALGLAVYSAIVVGVADDYLRPIVVDRYAEISPAVIILGVLGGIYAFGIMGLFFGPVVVGALIATLSVIDDHYERLEGGTGTEY</sequence>
<dbReference type="PANTHER" id="PTHR21716">
    <property type="entry name" value="TRANSMEMBRANE PROTEIN"/>
    <property type="match status" value="1"/>
</dbReference>
<dbReference type="GO" id="GO:0016020">
    <property type="term" value="C:membrane"/>
    <property type="evidence" value="ECO:0007669"/>
    <property type="project" value="UniProtKB-SubCell"/>
</dbReference>
<dbReference type="InterPro" id="IPR002549">
    <property type="entry name" value="AI-2E-like"/>
</dbReference>
<feature type="transmembrane region" description="Helical" evidence="6">
    <location>
        <begin position="59"/>
        <end position="84"/>
    </location>
</feature>
<comment type="similarity">
    <text evidence="2">Belongs to the autoinducer-2 exporter (AI-2E) (TC 2.A.86) family.</text>
</comment>
<gene>
    <name evidence="7" type="ORF">C490_14695</name>
</gene>
<feature type="transmembrane region" description="Helical" evidence="6">
    <location>
        <begin position="195"/>
        <end position="218"/>
    </location>
</feature>
<organism evidence="7 8">
    <name type="scientific">Natronobacterium gregoryi (strain ATCC 43098 / DSM 3393 / CCM 3738 / CIP 104747 / IAM 13177 / JCM 8860 / NBRC 102187 / NCIMB 2189 / SP2)</name>
    <dbReference type="NCBI Taxonomy" id="797304"/>
    <lineage>
        <taxon>Archaea</taxon>
        <taxon>Methanobacteriati</taxon>
        <taxon>Methanobacteriota</taxon>
        <taxon>Stenosarchaea group</taxon>
        <taxon>Halobacteria</taxon>
        <taxon>Halobacteriales</taxon>
        <taxon>Natrialbaceae</taxon>
        <taxon>Natronobacterium</taxon>
    </lineage>
</organism>
<keyword evidence="3 6" id="KW-0812">Transmembrane</keyword>
<reference evidence="7 8" key="1">
    <citation type="journal article" date="2014" name="PLoS Genet.">
        <title>Phylogenetically driven sequencing of extremely halophilic archaea reveals strategies for static and dynamic osmo-response.</title>
        <authorList>
            <person name="Becker E.A."/>
            <person name="Seitzer P.M."/>
            <person name="Tritt A."/>
            <person name="Larsen D."/>
            <person name="Krusor M."/>
            <person name="Yao A.I."/>
            <person name="Wu D."/>
            <person name="Madern D."/>
            <person name="Eisen J.A."/>
            <person name="Darling A.E."/>
            <person name="Facciotti M.T."/>
        </authorList>
    </citation>
    <scope>NUCLEOTIDE SEQUENCE [LARGE SCALE GENOMIC DNA]</scope>
    <source>
        <strain evidence="7 8">SP2</strain>
    </source>
</reference>
<dbReference type="AlphaFoldDB" id="L9XS49"/>
<dbReference type="Proteomes" id="UP000011613">
    <property type="component" value="Unassembled WGS sequence"/>
</dbReference>
<feature type="transmembrane region" description="Helical" evidence="6">
    <location>
        <begin position="143"/>
        <end position="162"/>
    </location>
</feature>
<evidence type="ECO:0000256" key="4">
    <source>
        <dbReference type="ARBA" id="ARBA00022989"/>
    </source>
</evidence>
<evidence type="ECO:0000256" key="2">
    <source>
        <dbReference type="ARBA" id="ARBA00009773"/>
    </source>
</evidence>
<accession>L9XS49</accession>
<evidence type="ECO:0000256" key="6">
    <source>
        <dbReference type="SAM" id="Phobius"/>
    </source>
</evidence>
<evidence type="ECO:0000256" key="5">
    <source>
        <dbReference type="ARBA" id="ARBA00023136"/>
    </source>
</evidence>
<dbReference type="Pfam" id="PF01594">
    <property type="entry name" value="AI-2E_transport"/>
    <property type="match status" value="1"/>
</dbReference>
<feature type="transmembrane region" description="Helical" evidence="6">
    <location>
        <begin position="7"/>
        <end position="24"/>
    </location>
</feature>
<proteinExistence type="inferred from homology"/>
<evidence type="ECO:0000313" key="8">
    <source>
        <dbReference type="Proteomes" id="UP000011613"/>
    </source>
</evidence>
<comment type="caution">
    <text evidence="7">The sequence shown here is derived from an EMBL/GenBank/DDBJ whole genome shotgun (WGS) entry which is preliminary data.</text>
</comment>
<protein>
    <recommendedName>
        <fullName evidence="9">AI-2E family transporter</fullName>
    </recommendedName>
</protein>
<keyword evidence="5 6" id="KW-0472">Membrane</keyword>
<keyword evidence="4 6" id="KW-1133">Transmembrane helix</keyword>
<feature type="transmembrane region" description="Helical" evidence="6">
    <location>
        <begin position="259"/>
        <end position="276"/>
    </location>
</feature>
<evidence type="ECO:0000256" key="3">
    <source>
        <dbReference type="ARBA" id="ARBA00022692"/>
    </source>
</evidence>
<dbReference type="EMBL" id="AOIC01000109">
    <property type="protein sequence ID" value="ELY64246.1"/>
    <property type="molecule type" value="Genomic_DNA"/>
</dbReference>
<evidence type="ECO:0008006" key="9">
    <source>
        <dbReference type="Google" id="ProtNLM"/>
    </source>
</evidence>
<evidence type="ECO:0000256" key="1">
    <source>
        <dbReference type="ARBA" id="ARBA00004141"/>
    </source>
</evidence>
<comment type="subcellular location">
    <subcellularLocation>
        <location evidence="1">Membrane</location>
        <topology evidence="1">Multi-pass membrane protein</topology>
    </subcellularLocation>
</comment>
<feature type="transmembrane region" description="Helical" evidence="6">
    <location>
        <begin position="30"/>
        <end position="47"/>
    </location>
</feature>
<evidence type="ECO:0000313" key="7">
    <source>
        <dbReference type="EMBL" id="ELY64246.1"/>
    </source>
</evidence>
<feature type="transmembrane region" description="Helical" evidence="6">
    <location>
        <begin position="224"/>
        <end position="247"/>
    </location>
</feature>
<dbReference type="PATRIC" id="fig|797304.7.peg.2978"/>
<dbReference type="PANTHER" id="PTHR21716:SF4">
    <property type="entry name" value="TRANSMEMBRANE PROTEIN 245"/>
    <property type="match status" value="1"/>
</dbReference>